<dbReference type="InterPro" id="IPR024083">
    <property type="entry name" value="Fumarase/histidase_N"/>
</dbReference>
<dbReference type="SUPFAM" id="SSF48557">
    <property type="entry name" value="L-aspartase-like"/>
    <property type="match status" value="1"/>
</dbReference>
<protein>
    <recommendedName>
        <fullName evidence="3 5">Aspartate ammonia-lyase</fullName>
        <shortName evidence="6">Aspartase</shortName>
        <ecNumber evidence="2 5">4.3.1.1</ecNumber>
    </recommendedName>
</protein>
<dbReference type="InterPro" id="IPR018951">
    <property type="entry name" value="Fumarase_C_C"/>
</dbReference>
<evidence type="ECO:0000313" key="10">
    <source>
        <dbReference type="EMBL" id="RCU42581.1"/>
    </source>
</evidence>
<dbReference type="GO" id="GO:0006099">
    <property type="term" value="P:tricarboxylic acid cycle"/>
    <property type="evidence" value="ECO:0007669"/>
    <property type="project" value="InterPro"/>
</dbReference>
<keyword evidence="4 6" id="KW-0456">Lyase</keyword>
<dbReference type="PRINTS" id="PR00149">
    <property type="entry name" value="FUMRATELYASE"/>
</dbReference>
<evidence type="ECO:0000256" key="6">
    <source>
        <dbReference type="RuleBase" id="RU362017"/>
    </source>
</evidence>
<evidence type="ECO:0000256" key="4">
    <source>
        <dbReference type="ARBA" id="ARBA00023239"/>
    </source>
</evidence>
<dbReference type="PANTHER" id="PTHR42696:SF2">
    <property type="entry name" value="ASPARTATE AMMONIA-LYASE"/>
    <property type="match status" value="1"/>
</dbReference>
<comment type="catalytic activity">
    <reaction evidence="6">
        <text>L-aspartate = fumarate + NH4(+)</text>
        <dbReference type="Rhea" id="RHEA:16601"/>
        <dbReference type="ChEBI" id="CHEBI:28938"/>
        <dbReference type="ChEBI" id="CHEBI:29806"/>
        <dbReference type="ChEBI" id="CHEBI:29991"/>
        <dbReference type="EC" id="4.3.1.1"/>
    </reaction>
</comment>
<comment type="caution">
    <text evidence="10">The sequence shown here is derived from an EMBL/GenBank/DDBJ whole genome shotgun (WGS) entry which is preliminary data.</text>
</comment>
<dbReference type="GO" id="GO:0006531">
    <property type="term" value="P:aspartate metabolic process"/>
    <property type="evidence" value="ECO:0007669"/>
    <property type="project" value="InterPro"/>
</dbReference>
<dbReference type="InterPro" id="IPR008948">
    <property type="entry name" value="L-Aspartase-like"/>
</dbReference>
<dbReference type="NCBIfam" id="TIGR00839">
    <property type="entry name" value="aspA"/>
    <property type="match status" value="1"/>
</dbReference>
<dbReference type="Pfam" id="PF00206">
    <property type="entry name" value="Lyase_1"/>
    <property type="match status" value="1"/>
</dbReference>
<evidence type="ECO:0000259" key="9">
    <source>
        <dbReference type="Pfam" id="PF10415"/>
    </source>
</evidence>
<proteinExistence type="inferred from homology"/>
<accession>A0A368MZ82</accession>
<dbReference type="PROSITE" id="PS00163">
    <property type="entry name" value="FUMARATE_LYASES"/>
    <property type="match status" value="1"/>
</dbReference>
<reference evidence="10 11" key="1">
    <citation type="submission" date="2018-07" db="EMBL/GenBank/DDBJ databases">
        <title>Chryseobacterium lacus sp. nov., isolated from lake water.</title>
        <authorList>
            <person name="Li C.-M."/>
        </authorList>
    </citation>
    <scope>NUCLEOTIDE SEQUENCE [LARGE SCALE GENOMIC DNA]</scope>
    <source>
        <strain evidence="10 11">YLOS41</strain>
    </source>
</reference>
<evidence type="ECO:0000256" key="5">
    <source>
        <dbReference type="NCBIfam" id="TIGR00839"/>
    </source>
</evidence>
<dbReference type="Gene3D" id="1.10.40.30">
    <property type="entry name" value="Fumarase/aspartase (C-terminal domain)"/>
    <property type="match status" value="1"/>
</dbReference>
<dbReference type="Gene3D" id="1.20.200.10">
    <property type="entry name" value="Fumarase/aspartase (Central domain)"/>
    <property type="match status" value="1"/>
</dbReference>
<keyword evidence="11" id="KW-1185">Reference proteome</keyword>
<dbReference type="GO" id="GO:0005829">
    <property type="term" value="C:cytosol"/>
    <property type="evidence" value="ECO:0007669"/>
    <property type="project" value="TreeGrafter"/>
</dbReference>
<dbReference type="RefSeq" id="WP_114304272.1">
    <property type="nucleotide sequence ID" value="NZ_QPIE01000006.1"/>
</dbReference>
<evidence type="ECO:0000259" key="8">
    <source>
        <dbReference type="Pfam" id="PF00206"/>
    </source>
</evidence>
<dbReference type="InterPro" id="IPR022761">
    <property type="entry name" value="Fumarate_lyase_N"/>
</dbReference>
<comment type="similarity">
    <text evidence="1 6">Belongs to the class-II fumarase/aspartase family. Aspartase subfamily.</text>
</comment>
<evidence type="ECO:0000256" key="2">
    <source>
        <dbReference type="ARBA" id="ARBA00012992"/>
    </source>
</evidence>
<dbReference type="PANTHER" id="PTHR42696">
    <property type="entry name" value="ASPARTATE AMMONIA-LYASE"/>
    <property type="match status" value="1"/>
</dbReference>
<dbReference type="InterPro" id="IPR020557">
    <property type="entry name" value="Fumarate_lyase_CS"/>
</dbReference>
<dbReference type="InterPro" id="IPR000362">
    <property type="entry name" value="Fumarate_lyase_fam"/>
</dbReference>
<dbReference type="InterPro" id="IPR004708">
    <property type="entry name" value="ApsA"/>
</dbReference>
<keyword evidence="7" id="KW-0175">Coiled coil</keyword>
<dbReference type="Gene3D" id="1.10.275.10">
    <property type="entry name" value="Fumarase/aspartase (N-terminal domain)"/>
    <property type="match status" value="1"/>
</dbReference>
<feature type="coiled-coil region" evidence="7">
    <location>
        <begin position="199"/>
        <end position="226"/>
    </location>
</feature>
<dbReference type="FunFam" id="1.20.200.10:FF:000001">
    <property type="entry name" value="Fumarate hydratase, mitochondrial"/>
    <property type="match status" value="1"/>
</dbReference>
<dbReference type="PRINTS" id="PR00145">
    <property type="entry name" value="ARGSUCLYASE"/>
</dbReference>
<dbReference type="EC" id="4.3.1.1" evidence="2 5"/>
<evidence type="ECO:0000256" key="1">
    <source>
        <dbReference type="ARBA" id="ARBA00005596"/>
    </source>
</evidence>
<dbReference type="NCBIfam" id="NF008909">
    <property type="entry name" value="PRK12273.1"/>
    <property type="match status" value="1"/>
</dbReference>
<dbReference type="FunFam" id="1.10.40.30:FF:000002">
    <property type="entry name" value="Fumarate hydratase class II"/>
    <property type="match status" value="1"/>
</dbReference>
<evidence type="ECO:0000256" key="3">
    <source>
        <dbReference type="ARBA" id="ARBA00016146"/>
    </source>
</evidence>
<dbReference type="OrthoDB" id="9802809at2"/>
<dbReference type="Proteomes" id="UP000252172">
    <property type="component" value="Unassembled WGS sequence"/>
</dbReference>
<name>A0A368MZ82_9FLAO</name>
<feature type="domain" description="Fumarate lyase N-terminal" evidence="8">
    <location>
        <begin position="12"/>
        <end position="343"/>
    </location>
</feature>
<dbReference type="EMBL" id="QPIE01000006">
    <property type="protein sequence ID" value="RCU42581.1"/>
    <property type="molecule type" value="Genomic_DNA"/>
</dbReference>
<feature type="domain" description="Fumarase C C-terminal" evidence="9">
    <location>
        <begin position="409"/>
        <end position="461"/>
    </location>
</feature>
<dbReference type="Pfam" id="PF10415">
    <property type="entry name" value="FumaraseC_C"/>
    <property type="match status" value="1"/>
</dbReference>
<dbReference type="CDD" id="cd01357">
    <property type="entry name" value="Aspartase"/>
    <property type="match status" value="1"/>
</dbReference>
<gene>
    <name evidence="10" type="primary">aspA</name>
    <name evidence="10" type="ORF">DQ356_08910</name>
</gene>
<dbReference type="AlphaFoldDB" id="A0A368MZ82"/>
<sequence>MENFRRESDLLGELLVPADAYYGVQTQRAIENFRISGQYLFSYPELIRGLAFVKKAAALTNYELGLLNEELFLKITETCDELINGKMHDQFPIDMIQGGAGTSVNMNANEVIANRVLEKMGKNRGDYQFCSPNDHINLSQSTNDAYPTAIKLALLQMNETLVDKVKKIVLAFREKGEEFQDVIKMGRTQLQDAVPMTLGQEFEAFAATLEEDIEKLNNNANLFVEVNMGATAIGTGLNAPLGYAERCAGNLAEITGYPIVSAPNLVEATPDTGSYVIYSSAMKRLAVKLSKICNDLRLLSSGPRSGFYEINLPPMQPGSSIMPGKVNPVIPEVVNQVCYKVIGNDLTVTFAAEAGQLQLNVMEPVLSHAIMENNQFLCNALDTLREKCINGITANREVCLNMVRNSIGIVTALNPYIGYKNATHIAKEALETGNSVYNLVLEHQLLTREQLDDILDPRKMLQPHKL</sequence>
<organism evidence="10 11">
    <name type="scientific">Chryseobacterium lacus</name>
    <dbReference type="NCBI Taxonomy" id="2058346"/>
    <lineage>
        <taxon>Bacteria</taxon>
        <taxon>Pseudomonadati</taxon>
        <taxon>Bacteroidota</taxon>
        <taxon>Flavobacteriia</taxon>
        <taxon>Flavobacteriales</taxon>
        <taxon>Weeksellaceae</taxon>
        <taxon>Chryseobacterium group</taxon>
        <taxon>Chryseobacterium</taxon>
    </lineage>
</organism>
<evidence type="ECO:0000313" key="11">
    <source>
        <dbReference type="Proteomes" id="UP000252172"/>
    </source>
</evidence>
<dbReference type="GO" id="GO:0008797">
    <property type="term" value="F:aspartate ammonia-lyase activity"/>
    <property type="evidence" value="ECO:0007669"/>
    <property type="project" value="UniProtKB-UniRule"/>
</dbReference>
<evidence type="ECO:0000256" key="7">
    <source>
        <dbReference type="SAM" id="Coils"/>
    </source>
</evidence>
<dbReference type="FunFam" id="1.10.275.10:FF:000001">
    <property type="entry name" value="Fumarate hydratase, mitochondrial"/>
    <property type="match status" value="1"/>
</dbReference>
<dbReference type="InterPro" id="IPR051546">
    <property type="entry name" value="Aspartate_Ammonia-Lyase"/>
</dbReference>